<evidence type="ECO:0000256" key="11">
    <source>
        <dbReference type="ARBA" id="ARBA00022989"/>
    </source>
</evidence>
<keyword evidence="9" id="KW-0862">Zinc</keyword>
<evidence type="ECO:0000256" key="3">
    <source>
        <dbReference type="ARBA" id="ARBA00022679"/>
    </source>
</evidence>
<name>A0A6A6N246_HEVBR</name>
<dbReference type="AlphaFoldDB" id="A0A6A6N246"/>
<comment type="subcellular location">
    <subcellularLocation>
        <location evidence="1">Membrane</location>
        <topology evidence="1">Single-pass type I membrane protein</topology>
    </subcellularLocation>
</comment>
<keyword evidence="11" id="KW-1133">Transmembrane helix</keyword>
<feature type="domain" description="SWIM-type" evidence="16">
    <location>
        <begin position="655"/>
        <end position="690"/>
    </location>
</feature>
<keyword evidence="2" id="KW-0723">Serine/threonine-protein kinase</keyword>
<dbReference type="PANTHER" id="PTHR34590:SF10">
    <property type="entry name" value="RECEPTOR-LIKE PROTEIN KINASE HERK 1"/>
    <property type="match status" value="1"/>
</dbReference>
<evidence type="ECO:0000256" key="5">
    <source>
        <dbReference type="ARBA" id="ARBA00022723"/>
    </source>
</evidence>
<evidence type="ECO:0000256" key="15">
    <source>
        <dbReference type="SAM" id="SignalP"/>
    </source>
</evidence>
<proteinExistence type="predicted"/>
<dbReference type="Pfam" id="PF04434">
    <property type="entry name" value="SWIM"/>
    <property type="match status" value="1"/>
</dbReference>
<evidence type="ECO:0000313" key="17">
    <source>
        <dbReference type="EMBL" id="KAF2318646.1"/>
    </source>
</evidence>
<gene>
    <name evidence="17" type="ORF">GH714_009535</name>
</gene>
<dbReference type="FunFam" id="2.60.120.430:FF:000005">
    <property type="entry name" value="Putative receptor-like protein kinase"/>
    <property type="match status" value="1"/>
</dbReference>
<evidence type="ECO:0000256" key="1">
    <source>
        <dbReference type="ARBA" id="ARBA00004479"/>
    </source>
</evidence>
<dbReference type="PANTHER" id="PTHR34590">
    <property type="entry name" value="OS03G0124300 PROTEIN-RELATED"/>
    <property type="match status" value="1"/>
</dbReference>
<organism evidence="17 18">
    <name type="scientific">Hevea brasiliensis</name>
    <name type="common">Para rubber tree</name>
    <name type="synonym">Siphonia brasiliensis</name>
    <dbReference type="NCBI Taxonomy" id="3981"/>
    <lineage>
        <taxon>Eukaryota</taxon>
        <taxon>Viridiplantae</taxon>
        <taxon>Streptophyta</taxon>
        <taxon>Embryophyta</taxon>
        <taxon>Tracheophyta</taxon>
        <taxon>Spermatophyta</taxon>
        <taxon>Magnoliopsida</taxon>
        <taxon>eudicotyledons</taxon>
        <taxon>Gunneridae</taxon>
        <taxon>Pentapetalae</taxon>
        <taxon>rosids</taxon>
        <taxon>fabids</taxon>
        <taxon>Malpighiales</taxon>
        <taxon>Euphorbiaceae</taxon>
        <taxon>Crotonoideae</taxon>
        <taxon>Micrandreae</taxon>
        <taxon>Hevea</taxon>
    </lineage>
</organism>
<keyword evidence="4" id="KW-0812">Transmembrane</keyword>
<dbReference type="Pfam" id="PF12819">
    <property type="entry name" value="Malectin_like"/>
    <property type="match status" value="1"/>
</dbReference>
<dbReference type="PROSITE" id="PS50966">
    <property type="entry name" value="ZF_SWIM"/>
    <property type="match status" value="1"/>
</dbReference>
<keyword evidence="13" id="KW-0325">Glycoprotein</keyword>
<accession>A0A6A6N246</accession>
<dbReference type="GO" id="GO:0016020">
    <property type="term" value="C:membrane"/>
    <property type="evidence" value="ECO:0007669"/>
    <property type="project" value="UniProtKB-SubCell"/>
</dbReference>
<dbReference type="InterPro" id="IPR007527">
    <property type="entry name" value="Znf_SWIM"/>
</dbReference>
<keyword evidence="18" id="KW-1185">Reference proteome</keyword>
<evidence type="ECO:0000256" key="10">
    <source>
        <dbReference type="ARBA" id="ARBA00022840"/>
    </source>
</evidence>
<keyword evidence="5" id="KW-0479">Metal-binding</keyword>
<evidence type="ECO:0000256" key="9">
    <source>
        <dbReference type="ARBA" id="ARBA00022833"/>
    </source>
</evidence>
<dbReference type="InterPro" id="IPR045272">
    <property type="entry name" value="ANXUR1/2-like"/>
</dbReference>
<dbReference type="GO" id="GO:0005524">
    <property type="term" value="F:ATP binding"/>
    <property type="evidence" value="ECO:0007669"/>
    <property type="project" value="UniProtKB-KW"/>
</dbReference>
<keyword evidence="10" id="KW-0067">ATP-binding</keyword>
<evidence type="ECO:0000313" key="18">
    <source>
        <dbReference type="Proteomes" id="UP000467840"/>
    </source>
</evidence>
<keyword evidence="3" id="KW-0808">Transferase</keyword>
<dbReference type="InterPro" id="IPR058778">
    <property type="entry name" value="HTH_FAR1-11-like"/>
</dbReference>
<evidence type="ECO:0000256" key="12">
    <source>
        <dbReference type="ARBA" id="ARBA00023136"/>
    </source>
</evidence>
<feature type="signal peptide" evidence="15">
    <location>
        <begin position="1"/>
        <end position="25"/>
    </location>
</feature>
<dbReference type="Gene3D" id="2.60.120.430">
    <property type="entry name" value="Galactose-binding lectin"/>
    <property type="match status" value="1"/>
</dbReference>
<evidence type="ECO:0000256" key="7">
    <source>
        <dbReference type="ARBA" id="ARBA00022741"/>
    </source>
</evidence>
<evidence type="ECO:0000256" key="14">
    <source>
        <dbReference type="PROSITE-ProRule" id="PRU00325"/>
    </source>
</evidence>
<dbReference type="GO" id="GO:0004714">
    <property type="term" value="F:transmembrane receptor protein tyrosine kinase activity"/>
    <property type="evidence" value="ECO:0007669"/>
    <property type="project" value="InterPro"/>
</dbReference>
<keyword evidence="2" id="KW-0418">Kinase</keyword>
<dbReference type="InterPro" id="IPR024788">
    <property type="entry name" value="Malectin-like_Carb-bd_dom"/>
</dbReference>
<dbReference type="Pfam" id="PF26175">
    <property type="entry name" value="HTH_FAR1"/>
    <property type="match status" value="1"/>
</dbReference>
<evidence type="ECO:0000256" key="8">
    <source>
        <dbReference type="ARBA" id="ARBA00022771"/>
    </source>
</evidence>
<dbReference type="Proteomes" id="UP000467840">
    <property type="component" value="Chromosome 10"/>
</dbReference>
<evidence type="ECO:0000256" key="4">
    <source>
        <dbReference type="ARBA" id="ARBA00022692"/>
    </source>
</evidence>
<sequence>MVNSGGSMLLIWVSSILCVICVSLGYNPVDNYLIDCGSSTNKSVGDRLFVADQFYSNLLSIPHITFANASSSPNSSAYDPSLFQTARIFNETSFYTFSVNKSGRHWIRLYFFPFVFRSYNLSTAKFCVSAQNFTLIKEYQPKVNPEVKEFSFNVTSDRLVLTFTPFANSIAFINALEVFSLPDELIPPGATTIGPQGKYQNLGKQALETVESNVESFWQMSSCQFHKRTANREYCSILCLCTATILNSDPDPQTNANVTWLFDVDPGFEYLVRFHFCDILPRPSARRRSLADLSHRKAEDHFPMNEGDTVYTAGSKFSNGTLIFSTSKFSYRFPFVAIQEATDNFSESLVLGVGGFGKNAVSIDLQWETSCGIWSLHFNSRGMRRSNHNGKMTEKFNRANSLETGGSAAQVSIGSMGDLAGVSMSKVFAQMVREEMSNVHNHELLEDDQVQLLPAYRKIHEADQERILLLSKARSPVHRIVKVLELEKGIQGGQLPFLERDVRNFVQNRKKIVQDNDAVLTGKEKMIPWNFLRHARLQKRWMKILFMIVQSMRMIRLRTLRGHLVTLFVHMVMVYFDTSYVRSHMAFIRLMKGKCPQTILTDLHMGLKDAISSESPAVNSALQHELVSVMQYASSEMTGGSYLIHHFKKMDGEHFVIWMPEDGQIHCSCKEFESSGILCRHALRERSDFVHGELPKELTRLLGEVRAMPDGDGVAMDLAPSPAG</sequence>
<evidence type="ECO:0000259" key="16">
    <source>
        <dbReference type="PROSITE" id="PS50966"/>
    </source>
</evidence>
<dbReference type="GO" id="GO:0004674">
    <property type="term" value="F:protein serine/threonine kinase activity"/>
    <property type="evidence" value="ECO:0007669"/>
    <property type="project" value="UniProtKB-KW"/>
</dbReference>
<evidence type="ECO:0000256" key="13">
    <source>
        <dbReference type="ARBA" id="ARBA00023180"/>
    </source>
</evidence>
<dbReference type="InterPro" id="IPR006564">
    <property type="entry name" value="Znf_PMZ"/>
</dbReference>
<keyword evidence="6 15" id="KW-0732">Signal</keyword>
<keyword evidence="8 14" id="KW-0863">Zinc-finger</keyword>
<dbReference type="EMBL" id="JAAGAX010000003">
    <property type="protein sequence ID" value="KAF2318646.1"/>
    <property type="molecule type" value="Genomic_DNA"/>
</dbReference>
<evidence type="ECO:0000256" key="6">
    <source>
        <dbReference type="ARBA" id="ARBA00022729"/>
    </source>
</evidence>
<keyword evidence="12" id="KW-0472">Membrane</keyword>
<dbReference type="GO" id="GO:0008270">
    <property type="term" value="F:zinc ion binding"/>
    <property type="evidence" value="ECO:0007669"/>
    <property type="project" value="UniProtKB-KW"/>
</dbReference>
<reference evidence="17 18" key="1">
    <citation type="journal article" date="2020" name="Mol. Plant">
        <title>The Chromosome-Based Rubber Tree Genome Provides New Insights into Spurge Genome Evolution and Rubber Biosynthesis.</title>
        <authorList>
            <person name="Liu J."/>
            <person name="Shi C."/>
            <person name="Shi C.C."/>
            <person name="Li W."/>
            <person name="Zhang Q.J."/>
            <person name="Zhang Y."/>
            <person name="Li K."/>
            <person name="Lu H.F."/>
            <person name="Shi C."/>
            <person name="Zhu S.T."/>
            <person name="Xiao Z.Y."/>
            <person name="Nan H."/>
            <person name="Yue Y."/>
            <person name="Zhu X.G."/>
            <person name="Wu Y."/>
            <person name="Hong X.N."/>
            <person name="Fan G.Y."/>
            <person name="Tong Y."/>
            <person name="Zhang D."/>
            <person name="Mao C.L."/>
            <person name="Liu Y.L."/>
            <person name="Hao S.J."/>
            <person name="Liu W.Q."/>
            <person name="Lv M.Q."/>
            <person name="Zhang H.B."/>
            <person name="Liu Y."/>
            <person name="Hu-Tang G.R."/>
            <person name="Wang J.P."/>
            <person name="Wang J.H."/>
            <person name="Sun Y.H."/>
            <person name="Ni S.B."/>
            <person name="Chen W.B."/>
            <person name="Zhang X.C."/>
            <person name="Jiao Y.N."/>
            <person name="Eichler E.E."/>
            <person name="Li G.H."/>
            <person name="Liu X."/>
            <person name="Gao L.Z."/>
        </authorList>
    </citation>
    <scope>NUCLEOTIDE SEQUENCE [LARGE SCALE GENOMIC DNA]</scope>
    <source>
        <strain evidence="18">cv. GT1</strain>
        <tissue evidence="17">Leaf</tissue>
    </source>
</reference>
<evidence type="ECO:0000256" key="2">
    <source>
        <dbReference type="ARBA" id="ARBA00022527"/>
    </source>
</evidence>
<feature type="chain" id="PRO_5025630062" description="SWIM-type domain-containing protein" evidence="15">
    <location>
        <begin position="26"/>
        <end position="724"/>
    </location>
</feature>
<comment type="caution">
    <text evidence="17">The sequence shown here is derived from an EMBL/GenBank/DDBJ whole genome shotgun (WGS) entry which is preliminary data.</text>
</comment>
<keyword evidence="7" id="KW-0547">Nucleotide-binding</keyword>
<protein>
    <recommendedName>
        <fullName evidence="16">SWIM-type domain-containing protein</fullName>
    </recommendedName>
</protein>
<dbReference type="SMART" id="SM00575">
    <property type="entry name" value="ZnF_PMZ"/>
    <property type="match status" value="1"/>
</dbReference>